<evidence type="ECO:0000256" key="1">
    <source>
        <dbReference type="PROSITE-ProRule" id="PRU00047"/>
    </source>
</evidence>
<dbReference type="GO" id="GO:0008270">
    <property type="term" value="F:zinc ion binding"/>
    <property type="evidence" value="ECO:0007669"/>
    <property type="project" value="UniProtKB-KW"/>
</dbReference>
<evidence type="ECO:0000313" key="4">
    <source>
        <dbReference type="EMBL" id="KAG5571496.1"/>
    </source>
</evidence>
<comment type="caution">
    <text evidence="4">The sequence shown here is derived from an EMBL/GenBank/DDBJ whole genome shotgun (WGS) entry which is preliminary data.</text>
</comment>
<reference evidence="4 5" key="1">
    <citation type="submission" date="2020-09" db="EMBL/GenBank/DDBJ databases">
        <title>De no assembly of potato wild relative species, Solanum commersonii.</title>
        <authorList>
            <person name="Cho K."/>
        </authorList>
    </citation>
    <scope>NUCLEOTIDE SEQUENCE [LARGE SCALE GENOMIC DNA]</scope>
    <source>
        <strain evidence="4">LZ3.2</strain>
        <tissue evidence="4">Leaf</tissue>
    </source>
</reference>
<organism evidence="4 5">
    <name type="scientific">Solanum commersonii</name>
    <name type="common">Commerson's wild potato</name>
    <name type="synonym">Commerson's nightshade</name>
    <dbReference type="NCBI Taxonomy" id="4109"/>
    <lineage>
        <taxon>Eukaryota</taxon>
        <taxon>Viridiplantae</taxon>
        <taxon>Streptophyta</taxon>
        <taxon>Embryophyta</taxon>
        <taxon>Tracheophyta</taxon>
        <taxon>Spermatophyta</taxon>
        <taxon>Magnoliopsida</taxon>
        <taxon>eudicotyledons</taxon>
        <taxon>Gunneridae</taxon>
        <taxon>Pentapetalae</taxon>
        <taxon>asterids</taxon>
        <taxon>lamiids</taxon>
        <taxon>Solanales</taxon>
        <taxon>Solanaceae</taxon>
        <taxon>Solanoideae</taxon>
        <taxon>Solaneae</taxon>
        <taxon>Solanum</taxon>
    </lineage>
</organism>
<evidence type="ECO:0000259" key="3">
    <source>
        <dbReference type="PROSITE" id="PS50158"/>
    </source>
</evidence>
<dbReference type="PROSITE" id="PS50158">
    <property type="entry name" value="ZF_CCHC"/>
    <property type="match status" value="1"/>
</dbReference>
<evidence type="ECO:0000256" key="2">
    <source>
        <dbReference type="SAM" id="MobiDB-lite"/>
    </source>
</evidence>
<keyword evidence="1" id="KW-0863">Zinc-finger</keyword>
<name>A0A9J5W8L8_SOLCO</name>
<keyword evidence="5" id="KW-1185">Reference proteome</keyword>
<dbReference type="SUPFAM" id="SSF57756">
    <property type="entry name" value="Retrovirus zinc finger-like domains"/>
    <property type="match status" value="1"/>
</dbReference>
<evidence type="ECO:0000313" key="5">
    <source>
        <dbReference type="Proteomes" id="UP000824120"/>
    </source>
</evidence>
<dbReference type="OrthoDB" id="1305854at2759"/>
<dbReference type="InterPro" id="IPR001878">
    <property type="entry name" value="Znf_CCHC"/>
</dbReference>
<dbReference type="Gene3D" id="4.10.60.10">
    <property type="entry name" value="Zinc finger, CCHC-type"/>
    <property type="match status" value="1"/>
</dbReference>
<protein>
    <recommendedName>
        <fullName evidence="3">CCHC-type domain-containing protein</fullName>
    </recommendedName>
</protein>
<feature type="region of interest" description="Disordered" evidence="2">
    <location>
        <begin position="63"/>
        <end position="85"/>
    </location>
</feature>
<keyword evidence="1" id="KW-0479">Metal-binding</keyword>
<proteinExistence type="predicted"/>
<dbReference type="InterPro" id="IPR036875">
    <property type="entry name" value="Znf_CCHC_sf"/>
</dbReference>
<gene>
    <name evidence="4" type="ORF">H5410_061262</name>
</gene>
<feature type="compositionally biased region" description="Polar residues" evidence="2">
    <location>
        <begin position="1"/>
        <end position="13"/>
    </location>
</feature>
<dbReference type="GO" id="GO:0003676">
    <property type="term" value="F:nucleic acid binding"/>
    <property type="evidence" value="ECO:0007669"/>
    <property type="project" value="InterPro"/>
</dbReference>
<accession>A0A9J5W8L8</accession>
<dbReference type="AlphaFoldDB" id="A0A9J5W8L8"/>
<feature type="region of interest" description="Disordered" evidence="2">
    <location>
        <begin position="1"/>
        <end position="27"/>
    </location>
</feature>
<feature type="compositionally biased region" description="Low complexity" evidence="2">
    <location>
        <begin position="14"/>
        <end position="26"/>
    </location>
</feature>
<feature type="domain" description="CCHC-type" evidence="3">
    <location>
        <begin position="51"/>
        <end position="66"/>
    </location>
</feature>
<sequence>MNDYKNQNSQNFRVQGSQSQGSVAQGFPRNPLYVKFCKLHPRECRVGTDLCYQCGRMGQFSKKCPNNRQGNGNGEIEPNLHQRLR</sequence>
<dbReference type="EMBL" id="JACXVP010000012">
    <property type="protein sequence ID" value="KAG5571496.1"/>
    <property type="molecule type" value="Genomic_DNA"/>
</dbReference>
<keyword evidence="1" id="KW-0862">Zinc</keyword>
<dbReference type="Proteomes" id="UP000824120">
    <property type="component" value="Chromosome 12"/>
</dbReference>